<evidence type="ECO:0000256" key="1">
    <source>
        <dbReference type="ARBA" id="ARBA00004613"/>
    </source>
</evidence>
<keyword evidence="8 13" id="KW-0862">Zinc</keyword>
<evidence type="ECO:0000256" key="13">
    <source>
        <dbReference type="PROSITE-ProRule" id="PRU01211"/>
    </source>
</evidence>
<evidence type="ECO:0000256" key="10">
    <source>
        <dbReference type="ARBA" id="ARBA00023157"/>
    </source>
</evidence>
<evidence type="ECO:0000256" key="4">
    <source>
        <dbReference type="ARBA" id="ARBA00022670"/>
    </source>
</evidence>
<dbReference type="InterPro" id="IPR017050">
    <property type="entry name" value="Metallopeptidase_nem"/>
</dbReference>
<evidence type="ECO:0000259" key="15">
    <source>
        <dbReference type="PROSITE" id="PS51864"/>
    </source>
</evidence>
<sequence>MIIKNIIFLLIFLIAVTISVPLKENSISQDEANDLTLTKELIQFFEEIMQRLMRHYNSKYNNINYKTSKNSNNDNSPIKVIEDSGYFQGDIVLTPAQSERLVDQAIQQAEINNVDVSDIVSEVNKKRRKRKIKVDKYLEWSTKIPYFVDTGVSSLIVDVALKVLGNKTCFNFNKVSVKSDLKEGLRYYSGNKCHSHVGRIYEFTPQDISIGKGCNLYGTVMHETLHSLGLEHEQSRADRDNYIELLLNNVEKGREHNFIKVDMNNYLTYEVGYDFGSVMQYPTSAFGVDNKTTIMPLFPYYAKTMSMKEGPSFLDIKLLVLHYCKKSCEEQLPCKNGGYTHPRDCTRCVCVKGYAGKLCSEYEKPRQGCDGNNVFDVSKEKKELIVEGKKKCIYHILTSKDKKIRINIKLLSYEPSKPYTCEKRNSLEIKYLNDKTQTGAFFCGSEAGVKFKSRNNHVIIYHRSSNQTNKMRIVFKTALDK</sequence>
<dbReference type="GO" id="GO:0004222">
    <property type="term" value="F:metalloendopeptidase activity"/>
    <property type="evidence" value="ECO:0007669"/>
    <property type="project" value="UniProtKB-UniRule"/>
</dbReference>
<dbReference type="InterPro" id="IPR001506">
    <property type="entry name" value="Peptidase_M12A"/>
</dbReference>
<protein>
    <recommendedName>
        <fullName evidence="12">Zinc metalloproteinase</fullName>
    </recommendedName>
</protein>
<feature type="binding site" evidence="13">
    <location>
        <position position="232"/>
    </location>
    <ligand>
        <name>Zn(2+)</name>
        <dbReference type="ChEBI" id="CHEBI:29105"/>
        <note>catalytic</note>
    </ligand>
</feature>
<evidence type="ECO:0000256" key="11">
    <source>
        <dbReference type="ARBA" id="ARBA00023180"/>
    </source>
</evidence>
<evidence type="ECO:0000313" key="16">
    <source>
        <dbReference type="Proteomes" id="UP000035681"/>
    </source>
</evidence>
<dbReference type="GO" id="GO:0005576">
    <property type="term" value="C:extracellular region"/>
    <property type="evidence" value="ECO:0007669"/>
    <property type="project" value="UniProtKB-SubCell"/>
</dbReference>
<keyword evidence="16" id="KW-1185">Reference proteome</keyword>
<keyword evidence="7 13" id="KW-0378">Hydrolase</keyword>
<feature type="signal peptide" evidence="12 14">
    <location>
        <begin position="1"/>
        <end position="19"/>
    </location>
</feature>
<dbReference type="InterPro" id="IPR000859">
    <property type="entry name" value="CUB_dom"/>
</dbReference>
<dbReference type="Proteomes" id="UP000035681">
    <property type="component" value="Unplaced"/>
</dbReference>
<feature type="domain" description="Peptidase M12A" evidence="15">
    <location>
        <begin position="130"/>
        <end position="325"/>
    </location>
</feature>
<feature type="chain" id="PRO_5015024198" description="Zinc metalloproteinase" evidence="12 14">
    <location>
        <begin position="20"/>
        <end position="481"/>
    </location>
</feature>
<dbReference type="InterPro" id="IPR000742">
    <property type="entry name" value="EGF"/>
</dbReference>
<keyword evidence="10 13" id="KW-1015">Disulfide bond</keyword>
<comment type="caution">
    <text evidence="13">Lacks conserved residue(s) required for the propagation of feature annotation.</text>
</comment>
<dbReference type="PROSITE" id="PS51864">
    <property type="entry name" value="ASTACIN"/>
    <property type="match status" value="1"/>
</dbReference>
<dbReference type="SMART" id="SM00235">
    <property type="entry name" value="ZnMc"/>
    <property type="match status" value="1"/>
</dbReference>
<dbReference type="GO" id="GO:0008270">
    <property type="term" value="F:zinc ion binding"/>
    <property type="evidence" value="ECO:0007669"/>
    <property type="project" value="UniProtKB-UniRule"/>
</dbReference>
<evidence type="ECO:0000256" key="9">
    <source>
        <dbReference type="ARBA" id="ARBA00023049"/>
    </source>
</evidence>
<dbReference type="Gene3D" id="2.60.120.290">
    <property type="entry name" value="Spermadhesin, CUB domain"/>
    <property type="match status" value="1"/>
</dbReference>
<dbReference type="InterPro" id="IPR034035">
    <property type="entry name" value="Astacin-like_dom"/>
</dbReference>
<feature type="active site" evidence="13">
    <location>
        <position position="223"/>
    </location>
</feature>
<accession>A0A0K0EF27</accession>
<dbReference type="InterPro" id="IPR024079">
    <property type="entry name" value="MetalloPept_cat_dom_sf"/>
</dbReference>
<dbReference type="PIRSF" id="PIRSF036365">
    <property type="entry name" value="Astacin_nematoda"/>
    <property type="match status" value="1"/>
</dbReference>
<dbReference type="GO" id="GO:0006508">
    <property type="term" value="P:proteolysis"/>
    <property type="evidence" value="ECO:0007669"/>
    <property type="project" value="UniProtKB-KW"/>
</dbReference>
<dbReference type="PANTHER" id="PTHR10127">
    <property type="entry name" value="DISCOIDIN, CUB, EGF, LAMININ , AND ZINC METALLOPROTEASE DOMAIN CONTAINING"/>
    <property type="match status" value="1"/>
</dbReference>
<dbReference type="SUPFAM" id="SSF49854">
    <property type="entry name" value="Spermadhesin, CUB domain"/>
    <property type="match status" value="1"/>
</dbReference>
<keyword evidence="6 12" id="KW-0732">Signal</keyword>
<name>A0A0K0EF27_STRER</name>
<dbReference type="InterPro" id="IPR035914">
    <property type="entry name" value="Sperma_CUB_dom_sf"/>
</dbReference>
<keyword evidence="3" id="KW-0245">EGF-like domain</keyword>
<dbReference type="PANTHER" id="PTHR10127:SF802">
    <property type="entry name" value="ZINC METALLOPROTEINASE NAS-10"/>
    <property type="match status" value="1"/>
</dbReference>
<keyword evidence="4 13" id="KW-0645">Protease</keyword>
<comment type="cofactor">
    <cofactor evidence="13 14">
        <name>Zn(2+)</name>
        <dbReference type="ChEBI" id="CHEBI:29105"/>
    </cofactor>
    <text evidence="13 14">Binds 1 zinc ion per subunit.</text>
</comment>
<dbReference type="AlphaFoldDB" id="A0A0K0EF27"/>
<evidence type="ECO:0000256" key="6">
    <source>
        <dbReference type="ARBA" id="ARBA00022729"/>
    </source>
</evidence>
<feature type="binding site" evidence="13">
    <location>
        <position position="222"/>
    </location>
    <ligand>
        <name>Zn(2+)</name>
        <dbReference type="ChEBI" id="CHEBI:29105"/>
        <note>catalytic</note>
    </ligand>
</feature>
<keyword evidence="5 13" id="KW-0479">Metal-binding</keyword>
<dbReference type="WBParaSite" id="SSTP_0000809200.1">
    <property type="protein sequence ID" value="SSTP_0000809200.1"/>
    <property type="gene ID" value="SSTP_0000809200"/>
</dbReference>
<dbReference type="Gene3D" id="3.40.390.10">
    <property type="entry name" value="Collagenase (Catalytic Domain)"/>
    <property type="match status" value="1"/>
</dbReference>
<dbReference type="GO" id="GO:0018996">
    <property type="term" value="P:molting cycle, collagen and cuticulin-based cuticle"/>
    <property type="evidence" value="ECO:0007669"/>
    <property type="project" value="InterPro"/>
</dbReference>
<evidence type="ECO:0000256" key="8">
    <source>
        <dbReference type="ARBA" id="ARBA00022833"/>
    </source>
</evidence>
<evidence type="ECO:0000256" key="3">
    <source>
        <dbReference type="ARBA" id="ARBA00022536"/>
    </source>
</evidence>
<dbReference type="Pfam" id="PF01400">
    <property type="entry name" value="Astacin"/>
    <property type="match status" value="1"/>
</dbReference>
<keyword evidence="2 12" id="KW-0964">Secreted</keyword>
<dbReference type="CDD" id="cd04280">
    <property type="entry name" value="ZnMc_astacin_like"/>
    <property type="match status" value="1"/>
</dbReference>
<dbReference type="PROSITE" id="PS01186">
    <property type="entry name" value="EGF_2"/>
    <property type="match status" value="1"/>
</dbReference>
<organism evidence="17">
    <name type="scientific">Strongyloides stercoralis</name>
    <name type="common">Threadworm</name>
    <dbReference type="NCBI Taxonomy" id="6248"/>
    <lineage>
        <taxon>Eukaryota</taxon>
        <taxon>Metazoa</taxon>
        <taxon>Ecdysozoa</taxon>
        <taxon>Nematoda</taxon>
        <taxon>Chromadorea</taxon>
        <taxon>Rhabditida</taxon>
        <taxon>Tylenchina</taxon>
        <taxon>Panagrolaimomorpha</taxon>
        <taxon>Strongyloidoidea</taxon>
        <taxon>Strongyloididae</taxon>
        <taxon>Strongyloides</taxon>
    </lineage>
</organism>
<proteinExistence type="predicted"/>
<evidence type="ECO:0000256" key="14">
    <source>
        <dbReference type="RuleBase" id="RU361183"/>
    </source>
</evidence>
<feature type="binding site" evidence="13">
    <location>
        <position position="226"/>
    </location>
    <ligand>
        <name>Zn(2+)</name>
        <dbReference type="ChEBI" id="CHEBI:29105"/>
        <note>catalytic</note>
    </ligand>
</feature>
<comment type="subcellular location">
    <subcellularLocation>
        <location evidence="1 12">Secreted</location>
    </subcellularLocation>
</comment>
<dbReference type="SUPFAM" id="SSF55486">
    <property type="entry name" value="Metalloproteases ('zincins'), catalytic domain"/>
    <property type="match status" value="1"/>
</dbReference>
<dbReference type="Pfam" id="PF00431">
    <property type="entry name" value="CUB"/>
    <property type="match status" value="1"/>
</dbReference>
<keyword evidence="11" id="KW-0325">Glycoprotein</keyword>
<reference evidence="17" key="1">
    <citation type="submission" date="2015-08" db="UniProtKB">
        <authorList>
            <consortium name="WormBaseParasite"/>
        </authorList>
    </citation>
    <scope>IDENTIFICATION</scope>
</reference>
<evidence type="ECO:0000256" key="2">
    <source>
        <dbReference type="ARBA" id="ARBA00022525"/>
    </source>
</evidence>
<dbReference type="PRINTS" id="PR00480">
    <property type="entry name" value="ASTACIN"/>
</dbReference>
<evidence type="ECO:0000256" key="5">
    <source>
        <dbReference type="ARBA" id="ARBA00022723"/>
    </source>
</evidence>
<keyword evidence="9 13" id="KW-0482">Metalloprotease</keyword>
<dbReference type="WBParaSite" id="TCONS_00013240.p1">
    <property type="protein sequence ID" value="TCONS_00013240.p1"/>
    <property type="gene ID" value="XLOC_009052"/>
</dbReference>
<evidence type="ECO:0000256" key="12">
    <source>
        <dbReference type="PIRNR" id="PIRNR036365"/>
    </source>
</evidence>
<evidence type="ECO:0000256" key="7">
    <source>
        <dbReference type="ARBA" id="ARBA00022801"/>
    </source>
</evidence>
<dbReference type="InterPro" id="IPR006026">
    <property type="entry name" value="Peptidase_Metallo"/>
</dbReference>
<feature type="disulfide bond" evidence="13">
    <location>
        <begin position="169"/>
        <end position="324"/>
    </location>
</feature>
<evidence type="ECO:0000313" key="17">
    <source>
        <dbReference type="WBParaSite" id="SSTP_0000809200.1"/>
    </source>
</evidence>